<evidence type="ECO:0000313" key="2">
    <source>
        <dbReference type="Proteomes" id="UP000298003"/>
    </source>
</evidence>
<dbReference type="Proteomes" id="UP000298003">
    <property type="component" value="Unassembled WGS sequence"/>
</dbReference>
<name>A0A4Y8QYS9_9MICO</name>
<dbReference type="EMBL" id="SOZH01000012">
    <property type="protein sequence ID" value="TFF04384.1"/>
    <property type="molecule type" value="Genomic_DNA"/>
</dbReference>
<accession>A0A4Y8QYS9</accession>
<dbReference type="Gene3D" id="3.40.50.300">
    <property type="entry name" value="P-loop containing nucleotide triphosphate hydrolases"/>
    <property type="match status" value="2"/>
</dbReference>
<comment type="caution">
    <text evidence="1">The sequence shown here is derived from an EMBL/GenBank/DDBJ whole genome shotgun (WGS) entry which is preliminary data.</text>
</comment>
<proteinExistence type="predicted"/>
<keyword evidence="1" id="KW-0067">ATP-binding</keyword>
<dbReference type="PANTHER" id="PTHR30121:SF6">
    <property type="entry name" value="SLR6007 PROTEIN"/>
    <property type="match status" value="1"/>
</dbReference>
<dbReference type="SUPFAM" id="SSF52540">
    <property type="entry name" value="P-loop containing nucleoside triphosphate hydrolases"/>
    <property type="match status" value="1"/>
</dbReference>
<evidence type="ECO:0000313" key="1">
    <source>
        <dbReference type="EMBL" id="TFF04384.1"/>
    </source>
</evidence>
<dbReference type="RefSeq" id="WP_128957769.1">
    <property type="nucleotide sequence ID" value="NZ_SOZH01000012.1"/>
</dbReference>
<dbReference type="Pfam" id="PF12846">
    <property type="entry name" value="AAA_10"/>
    <property type="match status" value="1"/>
</dbReference>
<dbReference type="GO" id="GO:0005524">
    <property type="term" value="F:ATP binding"/>
    <property type="evidence" value="ECO:0007669"/>
    <property type="project" value="UniProtKB-KW"/>
</dbReference>
<reference evidence="1 2" key="1">
    <citation type="submission" date="2019-03" db="EMBL/GenBank/DDBJ databases">
        <title>Cellulosimicrobium funkei JCM14302 Assembly.</title>
        <authorList>
            <person name="Dou T."/>
        </authorList>
    </citation>
    <scope>NUCLEOTIDE SEQUENCE [LARGE SCALE GENOMIC DNA]</scope>
    <source>
        <strain evidence="1 2">JCM 14302</strain>
    </source>
</reference>
<keyword evidence="2" id="KW-1185">Reference proteome</keyword>
<protein>
    <submittedName>
        <fullName evidence="1">ATP-binding protein</fullName>
    </submittedName>
</protein>
<dbReference type="InterPro" id="IPR051162">
    <property type="entry name" value="T4SS_component"/>
</dbReference>
<sequence length="854" mass="92108">MMRSQIAGLAPGLMWTRSGVVWAVWRLEALPYGLRPDAAKSEVRAMHTGLLRALRGEALLLGATATVDPASVVAQMLRDGSDMIELEQHPELVAECEATLDFLEGIELGERVFWLATPLRNEGNRSWAEPLRAAFANLEDALAMPRTGPSLREISARQAQAEELRKALPGGQRGFDARPATQAEIVWMHLHAQQRGLGLDLPVPGADANQPESLLLQSPSAIPSPVIDPCGQSDTDGRRPKPLGPNDILKRRYLKITNPDTGAASYQTMLVLADTPDGGVRFPGGEWLGRLDESGVLVDFAQRITIRTREEVTSKNRRANANLEDQLVQRQGENRAGAGSQLSHAAYDLAEYQSLMDNDKLEVEAASTTIFAVAGHTPDQVQDAARDLTSYYASAQFKVVADPTAQEALWWAMLPGVPTTRVVHQYSQITTARHLAAAVPVTSSAVGDSQGSLLGLEISSGLPRAVLIDLKGSGAKLDVAMAVGVVGELGAGKSVVMKKITMDAVDRGATLIAIDRTDMGEWGHAVASIPGSVVVDVSEHAAHSFDPLRIFPPASAGRITQSFLTALLNVSATSDQGIVLNEVLGAAYLERHRITSLGTLTEHLASTDCIIPGSDDVARKIHVFSTKDFGRALFDETLPPVDMDAPALVFWTRLLELPDPDEIRQEHLFAQLKLEKVFGRAVYALVAAIARARCFASSSQLGVFVVDEAHSVTCSPEGAGELRRFVRDGRKHLAALVIGSHDPEADFGDEVMRGLIPFRILMRHRDKTLAQRGLRWLLGLNPGEDVDPALVSLIAEETSPVLNGDGVPFERRGECLVRDFQARVGRVKVLVPAVETRAQAVLTTPTTSSGEKAA</sequence>
<dbReference type="AlphaFoldDB" id="A0A4Y8QYS9"/>
<dbReference type="InterPro" id="IPR027417">
    <property type="entry name" value="P-loop_NTPase"/>
</dbReference>
<gene>
    <name evidence="1" type="ORF">E1O70_18230</name>
</gene>
<dbReference type="PANTHER" id="PTHR30121">
    <property type="entry name" value="UNCHARACTERIZED PROTEIN YJGR-RELATED"/>
    <property type="match status" value="1"/>
</dbReference>
<organism evidence="1 2">
    <name type="scientific">Cellulosimicrobium funkei</name>
    <dbReference type="NCBI Taxonomy" id="264251"/>
    <lineage>
        <taxon>Bacteria</taxon>
        <taxon>Bacillati</taxon>
        <taxon>Actinomycetota</taxon>
        <taxon>Actinomycetes</taxon>
        <taxon>Micrococcales</taxon>
        <taxon>Promicromonosporaceae</taxon>
        <taxon>Cellulosimicrobium</taxon>
    </lineage>
</organism>
<dbReference type="GeneID" id="95686424"/>
<keyword evidence="1" id="KW-0547">Nucleotide-binding</keyword>